<evidence type="ECO:0000256" key="1">
    <source>
        <dbReference type="ARBA" id="ARBA00007613"/>
    </source>
</evidence>
<feature type="region of interest" description="Disordered" evidence="3">
    <location>
        <begin position="1"/>
        <end position="25"/>
    </location>
</feature>
<feature type="region of interest" description="Disordered" evidence="3">
    <location>
        <begin position="574"/>
        <end position="601"/>
    </location>
</feature>
<accession>A0A316EVW0</accession>
<name>A0A316EVW0_9BURK</name>
<dbReference type="InterPro" id="IPR003423">
    <property type="entry name" value="OMP_efflux"/>
</dbReference>
<dbReference type="GO" id="GO:0015562">
    <property type="term" value="F:efflux transmembrane transporter activity"/>
    <property type="evidence" value="ECO:0007669"/>
    <property type="project" value="InterPro"/>
</dbReference>
<dbReference type="GO" id="GO:0005886">
    <property type="term" value="C:plasma membrane"/>
    <property type="evidence" value="ECO:0007669"/>
    <property type="project" value="UniProtKB-SubCell"/>
</dbReference>
<dbReference type="AlphaFoldDB" id="A0A316EVW0"/>
<evidence type="ECO:0000313" key="4">
    <source>
        <dbReference type="EMBL" id="PWK36491.1"/>
    </source>
</evidence>
<dbReference type="PANTHER" id="PTHR30203">
    <property type="entry name" value="OUTER MEMBRANE CATION EFFLUX PROTEIN"/>
    <property type="match status" value="1"/>
</dbReference>
<dbReference type="PANTHER" id="PTHR30203:SF33">
    <property type="entry name" value="BLR4455 PROTEIN"/>
    <property type="match status" value="1"/>
</dbReference>
<comment type="similarity">
    <text evidence="1 2">Belongs to the outer membrane factor (OMF) (TC 1.B.17) family.</text>
</comment>
<gene>
    <name evidence="4" type="ORF">C7419_101347</name>
</gene>
<comment type="caution">
    <text evidence="4">The sequence shown here is derived from an EMBL/GenBank/DDBJ whole genome shotgun (WGS) entry which is preliminary data.</text>
</comment>
<dbReference type="Gene3D" id="2.20.200.10">
    <property type="entry name" value="Outer membrane efflux proteins (OEP)"/>
    <property type="match status" value="2"/>
</dbReference>
<keyword evidence="2" id="KW-0812">Transmembrane</keyword>
<dbReference type="EMBL" id="QGGT01000001">
    <property type="protein sequence ID" value="PWK36491.1"/>
    <property type="molecule type" value="Genomic_DNA"/>
</dbReference>
<evidence type="ECO:0000256" key="3">
    <source>
        <dbReference type="SAM" id="MobiDB-lite"/>
    </source>
</evidence>
<reference evidence="4 5" key="1">
    <citation type="submission" date="2018-05" db="EMBL/GenBank/DDBJ databases">
        <title>Genomic Encyclopedia of Type Strains, Phase IV (KMG-V): Genome sequencing to study the core and pangenomes of soil and plant-associated prokaryotes.</title>
        <authorList>
            <person name="Whitman W."/>
        </authorList>
    </citation>
    <scope>NUCLEOTIDE SEQUENCE [LARGE SCALE GENOMIC DNA]</scope>
    <source>
        <strain evidence="4 5">SLV-132</strain>
    </source>
</reference>
<dbReference type="Pfam" id="PF02321">
    <property type="entry name" value="OEP"/>
    <property type="match status" value="2"/>
</dbReference>
<keyword evidence="2" id="KW-0472">Membrane</keyword>
<dbReference type="InterPro" id="IPR010131">
    <property type="entry name" value="MdtP/NodT-like"/>
</dbReference>
<feature type="region of interest" description="Disordered" evidence="3">
    <location>
        <begin position="299"/>
        <end position="333"/>
    </location>
</feature>
<sequence>MSVTPSVTPSVPPSAPPSVPTTAVPPGAPRTVVTAAVTTIALAALALLSGCTVGPDYVKPTLSDRQLPANWREQPPPDPDWKVAQPASIDAGQDWWTAYGDTTLDGLVDAATAANQTLRQAEASYRQARALTRQARAGLFPTLGAEVSTGRSRAVSNGVPSVSNNHAALLDASWEVDLWGLVRRAVEAARDTEQATAADLAAARLSIQAEVAQDYIQLRITDVLKDLFDRTVAADEESLKLTQSQFRAGIATDADVSLAQVTLESARAQGIDLDVQRTQLEHAIAVLTGQAPGAFALARLPSPQDTPAGAGADADTGRAGGAAPGQAPSPMPAASASFPMRLLAIPPGLPSALLERRPDIAAAERRMAAANAEIGVARAAYYPQLTLSASGGGSSANLANWFIAPGRVWALGAGLAQTIFDGGLRSGRNDQAVAAYDQSAAAYRQTVLSGLQEVEDSLSALRVLDREVVVQDRAVDAARRAERVSLAQYRAGTAQYLSVITAQQLALTNARTAITLRGRAFAASVALVKATGGGWQSSALQSPPPMTTHDAPLAAVGDTTAPATATATATVATADVVGPPGHPETRAHAPIRSAMTAGPER</sequence>
<evidence type="ECO:0000256" key="2">
    <source>
        <dbReference type="RuleBase" id="RU362097"/>
    </source>
</evidence>
<keyword evidence="5" id="KW-1185">Reference proteome</keyword>
<dbReference type="SUPFAM" id="SSF56954">
    <property type="entry name" value="Outer membrane efflux proteins (OEP)"/>
    <property type="match status" value="1"/>
</dbReference>
<feature type="compositionally biased region" description="Low complexity" evidence="3">
    <location>
        <begin position="324"/>
        <end position="333"/>
    </location>
</feature>
<dbReference type="Gene3D" id="1.20.1600.10">
    <property type="entry name" value="Outer membrane efflux proteins (OEP)"/>
    <property type="match status" value="2"/>
</dbReference>
<evidence type="ECO:0000313" key="5">
    <source>
        <dbReference type="Proteomes" id="UP000245754"/>
    </source>
</evidence>
<comment type="subcellular location">
    <subcellularLocation>
        <location evidence="2">Cell membrane</location>
        <topology evidence="2">Lipid-anchor</topology>
    </subcellularLocation>
</comment>
<keyword evidence="2" id="KW-1134">Transmembrane beta strand</keyword>
<proteinExistence type="inferred from homology"/>
<dbReference type="Proteomes" id="UP000245754">
    <property type="component" value="Unassembled WGS sequence"/>
</dbReference>
<organism evidence="4 5">
    <name type="scientific">Cupriavidus plantarum</name>
    <dbReference type="NCBI Taxonomy" id="942865"/>
    <lineage>
        <taxon>Bacteria</taxon>
        <taxon>Pseudomonadati</taxon>
        <taxon>Pseudomonadota</taxon>
        <taxon>Betaproteobacteria</taxon>
        <taxon>Burkholderiales</taxon>
        <taxon>Burkholderiaceae</taxon>
        <taxon>Cupriavidus</taxon>
    </lineage>
</organism>
<protein>
    <submittedName>
        <fullName evidence="4">NodT family efflux transporter outer membrane factor (OMF) lipoprotein</fullName>
    </submittedName>
</protein>
<keyword evidence="2" id="KW-0564">Palmitate</keyword>
<keyword evidence="2 4" id="KW-0449">Lipoprotein</keyword>
<dbReference type="NCBIfam" id="TIGR01845">
    <property type="entry name" value="outer_NodT"/>
    <property type="match status" value="1"/>
</dbReference>
<feature type="compositionally biased region" description="Pro residues" evidence="3">
    <location>
        <begin position="10"/>
        <end position="19"/>
    </location>
</feature>
<dbReference type="RefSeq" id="WP_109580317.1">
    <property type="nucleotide sequence ID" value="NZ_QGGT01000001.1"/>
</dbReference>